<keyword evidence="7" id="KW-1185">Reference proteome</keyword>
<dbReference type="RefSeq" id="WP_114073788.1">
    <property type="nucleotide sequence ID" value="NZ_CP029554.1"/>
</dbReference>
<keyword evidence="1 5" id="KW-0328">Glycosyltransferase</keyword>
<evidence type="ECO:0000259" key="3">
    <source>
        <dbReference type="Pfam" id="PF00535"/>
    </source>
</evidence>
<accession>A0A344UKC8</accession>
<dbReference type="EC" id="2.4.-.-" evidence="5"/>
<dbReference type="PANTHER" id="PTHR22916:SF51">
    <property type="entry name" value="GLYCOSYLTRANSFERASE EPSH-RELATED"/>
    <property type="match status" value="1"/>
</dbReference>
<evidence type="ECO:0000313" key="4">
    <source>
        <dbReference type="EMBL" id="AXE35726.1"/>
    </source>
</evidence>
<dbReference type="KEGG" id="chrb:DK843_16265"/>
<name>A0A344UKC8_9NEIS</name>
<gene>
    <name evidence="5" type="ORF">ABI908_12130</name>
    <name evidence="4" type="ORF">DK843_16265</name>
</gene>
<evidence type="ECO:0000313" key="6">
    <source>
        <dbReference type="Proteomes" id="UP000252038"/>
    </source>
</evidence>
<reference evidence="5 7" key="2">
    <citation type="submission" date="2024-05" db="EMBL/GenBank/DDBJ databases">
        <authorList>
            <person name="De Oliveira J.P."/>
            <person name="Noriler S.A."/>
            <person name="De Oliveira A.G."/>
            <person name="Sipoli D.S."/>
        </authorList>
    </citation>
    <scope>NUCLEOTIDE SEQUENCE [LARGE SCALE GENOMIC DNA]</scope>
    <source>
        <strain evidence="5 7">LABIM192</strain>
    </source>
</reference>
<dbReference type="Gene3D" id="3.90.550.10">
    <property type="entry name" value="Spore Coat Polysaccharide Biosynthesis Protein SpsA, Chain A"/>
    <property type="match status" value="1"/>
</dbReference>
<dbReference type="Proteomes" id="UP000252038">
    <property type="component" value="Chromosome"/>
</dbReference>
<evidence type="ECO:0000313" key="5">
    <source>
        <dbReference type="EMBL" id="MEO9384843.1"/>
    </source>
</evidence>
<evidence type="ECO:0000313" key="7">
    <source>
        <dbReference type="Proteomes" id="UP001462502"/>
    </source>
</evidence>
<protein>
    <submittedName>
        <fullName evidence="4">Glycosyl transferase</fullName>
    </submittedName>
    <submittedName>
        <fullName evidence="5">Glycosyltransferase</fullName>
        <ecNumber evidence="5">2.4.-.-</ecNumber>
    </submittedName>
</protein>
<dbReference type="PANTHER" id="PTHR22916">
    <property type="entry name" value="GLYCOSYLTRANSFERASE"/>
    <property type="match status" value="1"/>
</dbReference>
<keyword evidence="2 4" id="KW-0808">Transferase</keyword>
<sequence>MDITPQISVIVPVYNAAEHLECLLNSLFDQELGAIEIIAVNDGSTDASLSILEKWASIDSRLVVIDTPNGGPSKARNIAISQARGDWLCFADADDWVAPETFKYWQALAEQHDVDMLLGNAFSFGDDPAGQRDMLCTRQPWETCTSGEAWIIHAVENNEWPHYCWMQFIRRDFLIQNAIAFPEGVVHEDVLWTMELALKAKKIYFAPSPCYGYRRNPLSITNNTDANTISRRIRGYVFLIGQIAKTGRKTQKALRKALFLQANRECGHLLGLFRKKKLQDKAQERALAQEALREVPFGLLLCEARSAKEAWRVARTWLRLKRTAAIS</sequence>
<reference evidence="4 6" key="1">
    <citation type="submission" date="2018-05" db="EMBL/GenBank/DDBJ databases">
        <title>Genome sequencing, assembly and analysis of the novel insecticidal bacterium, Chromobacterium phragmitis.</title>
        <authorList>
            <person name="Sparks M.E."/>
            <person name="Blackburn M.B."/>
            <person name="Gundersen-Rindal D.E."/>
        </authorList>
    </citation>
    <scope>NUCLEOTIDE SEQUENCE [LARGE SCALE GENOMIC DNA]</scope>
    <source>
        <strain evidence="4">IIBBL 274-1</strain>
    </source>
</reference>
<dbReference type="Proteomes" id="UP001462502">
    <property type="component" value="Unassembled WGS sequence"/>
</dbReference>
<dbReference type="SUPFAM" id="SSF53448">
    <property type="entry name" value="Nucleotide-diphospho-sugar transferases"/>
    <property type="match status" value="1"/>
</dbReference>
<dbReference type="EMBL" id="JBDXMI010000001">
    <property type="protein sequence ID" value="MEO9384843.1"/>
    <property type="molecule type" value="Genomic_DNA"/>
</dbReference>
<evidence type="ECO:0000256" key="1">
    <source>
        <dbReference type="ARBA" id="ARBA00022676"/>
    </source>
</evidence>
<dbReference type="GO" id="GO:0016758">
    <property type="term" value="F:hexosyltransferase activity"/>
    <property type="evidence" value="ECO:0007669"/>
    <property type="project" value="UniProtKB-ARBA"/>
</dbReference>
<organism evidence="4 6">
    <name type="scientific">Chromobacterium phragmitis</name>
    <dbReference type="NCBI Taxonomy" id="2202141"/>
    <lineage>
        <taxon>Bacteria</taxon>
        <taxon>Pseudomonadati</taxon>
        <taxon>Pseudomonadota</taxon>
        <taxon>Betaproteobacteria</taxon>
        <taxon>Neisseriales</taxon>
        <taxon>Chromobacteriaceae</taxon>
        <taxon>Chromobacterium</taxon>
    </lineage>
</organism>
<dbReference type="InterPro" id="IPR001173">
    <property type="entry name" value="Glyco_trans_2-like"/>
</dbReference>
<dbReference type="Pfam" id="PF00535">
    <property type="entry name" value="Glycos_transf_2"/>
    <property type="match status" value="1"/>
</dbReference>
<dbReference type="EMBL" id="CP029554">
    <property type="protein sequence ID" value="AXE35726.1"/>
    <property type="molecule type" value="Genomic_DNA"/>
</dbReference>
<dbReference type="InterPro" id="IPR029044">
    <property type="entry name" value="Nucleotide-diphossugar_trans"/>
</dbReference>
<dbReference type="CDD" id="cd00761">
    <property type="entry name" value="Glyco_tranf_GTA_type"/>
    <property type="match status" value="1"/>
</dbReference>
<feature type="domain" description="Glycosyltransferase 2-like" evidence="3">
    <location>
        <begin position="8"/>
        <end position="134"/>
    </location>
</feature>
<dbReference type="AlphaFoldDB" id="A0A344UKC8"/>
<proteinExistence type="predicted"/>
<evidence type="ECO:0000256" key="2">
    <source>
        <dbReference type="ARBA" id="ARBA00022679"/>
    </source>
</evidence>